<dbReference type="AlphaFoldDB" id="A0A6N2BSK0"/>
<name>A0A6N2BSK0_SOLCI</name>
<evidence type="ECO:0000256" key="3">
    <source>
        <dbReference type="ARBA" id="ARBA00023052"/>
    </source>
</evidence>
<dbReference type="GO" id="GO:0004739">
    <property type="term" value="F:pyruvate dehydrogenase (acetyl-transferring) activity"/>
    <property type="evidence" value="ECO:0007669"/>
    <property type="project" value="TreeGrafter"/>
</dbReference>
<evidence type="ECO:0000259" key="4">
    <source>
        <dbReference type="Pfam" id="PF00676"/>
    </source>
</evidence>
<dbReference type="InterPro" id="IPR050642">
    <property type="entry name" value="PDH_E1_Alpha_Subunit"/>
</dbReference>
<dbReference type="PANTHER" id="PTHR11516">
    <property type="entry name" value="PYRUVATE DEHYDROGENASE E1 COMPONENT, ALPHA SUBUNIT BACTERIAL AND ORGANELLAR"/>
    <property type="match status" value="1"/>
</dbReference>
<dbReference type="GO" id="GO:0006086">
    <property type="term" value="P:pyruvate decarboxylation to acetyl-CoA"/>
    <property type="evidence" value="ECO:0007669"/>
    <property type="project" value="TreeGrafter"/>
</dbReference>
<keyword evidence="3" id="KW-0786">Thiamine pyrophosphate</keyword>
<evidence type="ECO:0000313" key="5">
    <source>
        <dbReference type="EMBL" id="TMW95013.1"/>
    </source>
</evidence>
<dbReference type="InterPro" id="IPR029061">
    <property type="entry name" value="THDP-binding"/>
</dbReference>
<dbReference type="Pfam" id="PF00676">
    <property type="entry name" value="E1_dh"/>
    <property type="match status" value="2"/>
</dbReference>
<gene>
    <name evidence="5" type="ORF">EJD97_009478</name>
</gene>
<reference evidence="5" key="1">
    <citation type="submission" date="2019-05" db="EMBL/GenBank/DDBJ databases">
        <title>The de novo reference genome and transcriptome assemblies of the wild tomato species Solanum chilense.</title>
        <authorList>
            <person name="Stam R."/>
            <person name="Nosenko T."/>
            <person name="Hoerger A.C."/>
            <person name="Stephan W."/>
            <person name="Seidel M.A."/>
            <person name="Kuhn J.M.M."/>
            <person name="Haberer G."/>
            <person name="Tellier A."/>
        </authorList>
    </citation>
    <scope>NUCLEOTIDE SEQUENCE</scope>
    <source>
        <tissue evidence="5">Mature leaves</tissue>
    </source>
</reference>
<dbReference type="PANTHER" id="PTHR11516:SF60">
    <property type="entry name" value="PYRUVATE DEHYDROGENASE E1 COMPONENT SUBUNIT ALPHA"/>
    <property type="match status" value="1"/>
</dbReference>
<dbReference type="InterPro" id="IPR001017">
    <property type="entry name" value="DH_E1"/>
</dbReference>
<dbReference type="SUPFAM" id="SSF52518">
    <property type="entry name" value="Thiamin diphosphate-binding fold (THDP-binding)"/>
    <property type="match status" value="1"/>
</dbReference>
<feature type="domain" description="Dehydrogenase E1 component" evidence="4">
    <location>
        <begin position="170"/>
        <end position="218"/>
    </location>
</feature>
<proteinExistence type="predicted"/>
<organism evidence="5">
    <name type="scientific">Solanum chilense</name>
    <name type="common">Tomato</name>
    <name type="synonym">Lycopersicon chilense</name>
    <dbReference type="NCBI Taxonomy" id="4083"/>
    <lineage>
        <taxon>Eukaryota</taxon>
        <taxon>Viridiplantae</taxon>
        <taxon>Streptophyta</taxon>
        <taxon>Embryophyta</taxon>
        <taxon>Tracheophyta</taxon>
        <taxon>Spermatophyta</taxon>
        <taxon>Magnoliopsida</taxon>
        <taxon>eudicotyledons</taxon>
        <taxon>Gunneridae</taxon>
        <taxon>Pentapetalae</taxon>
        <taxon>asterids</taxon>
        <taxon>lamiids</taxon>
        <taxon>Solanales</taxon>
        <taxon>Solanaceae</taxon>
        <taxon>Solanoideae</taxon>
        <taxon>Solaneae</taxon>
        <taxon>Solanum</taxon>
        <taxon>Solanum subgen. Lycopersicon</taxon>
    </lineage>
</organism>
<protein>
    <recommendedName>
        <fullName evidence="4">Dehydrogenase E1 component domain-containing protein</fullName>
    </recommendedName>
</protein>
<comment type="cofactor">
    <cofactor evidence="1">
        <name>thiamine diphosphate</name>
        <dbReference type="ChEBI" id="CHEBI:58937"/>
    </cofactor>
</comment>
<dbReference type="EMBL" id="RXGB01002466">
    <property type="protein sequence ID" value="TMW95013.1"/>
    <property type="molecule type" value="Genomic_DNA"/>
</dbReference>
<sequence>MTTSFSATKVLQPLPLNSTRYTETPLLLITKEEELVLYEDIVLGRAFLRTCAPKYITGAKCLVLCTCTMARKLFQQRLGWIDAHISKEHNVLGGFTFIGEGILVATCAAFTSKYKMEILKEDDCDHKKGPAFEMPKVHVDGMDVLKVREVEMEVVSRARRGKAEKNHYTIRDPITTLKKYMFENNLVNEAELKAIDKKIDELVEESVEFADARPVPAAENVFADPRGFRIGPDGR</sequence>
<feature type="domain" description="Dehydrogenase E1 component" evidence="4">
    <location>
        <begin position="127"/>
        <end position="162"/>
    </location>
</feature>
<keyword evidence="2" id="KW-0560">Oxidoreductase</keyword>
<evidence type="ECO:0000256" key="1">
    <source>
        <dbReference type="ARBA" id="ARBA00001964"/>
    </source>
</evidence>
<comment type="caution">
    <text evidence="5">The sequence shown here is derived from an EMBL/GenBank/DDBJ whole genome shotgun (WGS) entry which is preliminary data.</text>
</comment>
<dbReference type="Gene3D" id="3.40.50.970">
    <property type="match status" value="1"/>
</dbReference>
<accession>A0A6N2BSK0</accession>
<evidence type="ECO:0000256" key="2">
    <source>
        <dbReference type="ARBA" id="ARBA00023002"/>
    </source>
</evidence>